<dbReference type="OrthoDB" id="547161at2"/>
<dbReference type="EMBL" id="BJYZ01000009">
    <property type="protein sequence ID" value="GEO38065.1"/>
    <property type="molecule type" value="Genomic_DNA"/>
</dbReference>
<dbReference type="AlphaFoldDB" id="A0A512DNK9"/>
<dbReference type="Pfam" id="PF05721">
    <property type="entry name" value="PhyH"/>
    <property type="match status" value="1"/>
</dbReference>
<accession>A0A512DNK9</accession>
<comment type="cofactor">
    <cofactor evidence="1">
        <name>Fe(2+)</name>
        <dbReference type="ChEBI" id="CHEBI:29033"/>
    </cofactor>
</comment>
<sequence length="325" mass="36428">MMRNDWSEHGFLLCRDLIPADRIERLLVEYRATVLNADDVLARQPRFRRESGDSRHPHAYDAPNRLTEFGYLAEGLKNPHVLENYPGFSGLALSILCSREVQDRLADLNPDYAEYCLHQSMFFDFNPGTEPHQDSYYIDSEPRGAMIGFWLALEDIHVDAGRFYVVADSHVEGPGVELFNADNAAYLNALERTMGGLEAKRFVPDLAAGDALIWHGDVIHGALPNVDPSRSRKSLTGHYIPTKLLGRNRFRVYGNTVERTCLGMRYVVTNRPEVEPNRPVAIRRNTVEVAGESVEFLAVRTVGGEQAAFSLPLGVRLEDALGSVT</sequence>
<evidence type="ECO:0000313" key="2">
    <source>
        <dbReference type="EMBL" id="GEO38065.1"/>
    </source>
</evidence>
<dbReference type="SUPFAM" id="SSF51197">
    <property type="entry name" value="Clavaminate synthase-like"/>
    <property type="match status" value="1"/>
</dbReference>
<evidence type="ECO:0000256" key="1">
    <source>
        <dbReference type="ARBA" id="ARBA00001954"/>
    </source>
</evidence>
<dbReference type="RefSeq" id="WP_052831082.1">
    <property type="nucleotide sequence ID" value="NZ_BJYZ01000009.1"/>
</dbReference>
<dbReference type="PANTHER" id="PTHR20883">
    <property type="entry name" value="PHYTANOYL-COA DIOXYGENASE DOMAIN CONTAINING 1"/>
    <property type="match status" value="1"/>
</dbReference>
<dbReference type="InterPro" id="IPR008775">
    <property type="entry name" value="Phytyl_CoA_dOase-like"/>
</dbReference>
<comment type="caution">
    <text evidence="2">The sequence shown here is derived from an EMBL/GenBank/DDBJ whole genome shotgun (WGS) entry which is preliminary data.</text>
</comment>
<keyword evidence="3" id="KW-1185">Reference proteome</keyword>
<dbReference type="Proteomes" id="UP000321523">
    <property type="component" value="Unassembled WGS sequence"/>
</dbReference>
<dbReference type="PANTHER" id="PTHR20883:SF48">
    <property type="entry name" value="ECTOINE DIOXYGENASE"/>
    <property type="match status" value="1"/>
</dbReference>
<protein>
    <recommendedName>
        <fullName evidence="4">Phytanoyl-CoA dioxygenase</fullName>
    </recommendedName>
</protein>
<dbReference type="GO" id="GO:0016706">
    <property type="term" value="F:2-oxoglutarate-dependent dioxygenase activity"/>
    <property type="evidence" value="ECO:0007669"/>
    <property type="project" value="UniProtKB-ARBA"/>
</dbReference>
<gene>
    <name evidence="2" type="ORF">SAE02_22130</name>
</gene>
<organism evidence="2 3">
    <name type="scientific">Skermanella aerolata</name>
    <dbReference type="NCBI Taxonomy" id="393310"/>
    <lineage>
        <taxon>Bacteria</taxon>
        <taxon>Pseudomonadati</taxon>
        <taxon>Pseudomonadota</taxon>
        <taxon>Alphaproteobacteria</taxon>
        <taxon>Rhodospirillales</taxon>
        <taxon>Azospirillaceae</taxon>
        <taxon>Skermanella</taxon>
    </lineage>
</organism>
<evidence type="ECO:0000313" key="3">
    <source>
        <dbReference type="Proteomes" id="UP000321523"/>
    </source>
</evidence>
<name>A0A512DNK9_9PROT</name>
<evidence type="ECO:0008006" key="4">
    <source>
        <dbReference type="Google" id="ProtNLM"/>
    </source>
</evidence>
<reference evidence="2 3" key="1">
    <citation type="submission" date="2019-07" db="EMBL/GenBank/DDBJ databases">
        <title>Whole genome shotgun sequence of Skermanella aerolata NBRC 106429.</title>
        <authorList>
            <person name="Hosoyama A."/>
            <person name="Uohara A."/>
            <person name="Ohji S."/>
            <person name="Ichikawa N."/>
        </authorList>
    </citation>
    <scope>NUCLEOTIDE SEQUENCE [LARGE SCALE GENOMIC DNA]</scope>
    <source>
        <strain evidence="2 3">NBRC 106429</strain>
    </source>
</reference>
<proteinExistence type="predicted"/>
<dbReference type="Gene3D" id="2.60.120.620">
    <property type="entry name" value="q2cbj1_9rhob like domain"/>
    <property type="match status" value="1"/>
</dbReference>
<dbReference type="GO" id="GO:0005506">
    <property type="term" value="F:iron ion binding"/>
    <property type="evidence" value="ECO:0007669"/>
    <property type="project" value="UniProtKB-ARBA"/>
</dbReference>